<dbReference type="PATRIC" id="fig|1122241.3.peg.153"/>
<evidence type="ECO:0000256" key="1">
    <source>
        <dbReference type="ARBA" id="ARBA00023015"/>
    </source>
</evidence>
<dbReference type="GO" id="GO:0003677">
    <property type="term" value="F:DNA binding"/>
    <property type="evidence" value="ECO:0007669"/>
    <property type="project" value="UniProtKB-KW"/>
</dbReference>
<dbReference type="PANTHER" id="PTHR43132">
    <property type="entry name" value="ARSENICAL RESISTANCE OPERON REPRESSOR ARSR-RELATED"/>
    <property type="match status" value="1"/>
</dbReference>
<gene>
    <name evidence="5" type="ORF">MOMUL_01400</name>
</gene>
<dbReference type="PROSITE" id="PS50987">
    <property type="entry name" value="HTH_ARSR_2"/>
    <property type="match status" value="1"/>
</dbReference>
<evidence type="ECO:0000256" key="3">
    <source>
        <dbReference type="ARBA" id="ARBA00023163"/>
    </source>
</evidence>
<dbReference type="Gene3D" id="1.10.10.10">
    <property type="entry name" value="Winged helix-like DNA-binding domain superfamily/Winged helix DNA-binding domain"/>
    <property type="match status" value="1"/>
</dbReference>
<dbReference type="Pfam" id="PF01022">
    <property type="entry name" value="HTH_5"/>
    <property type="match status" value="1"/>
</dbReference>
<keyword evidence="3" id="KW-0804">Transcription</keyword>
<dbReference type="CDD" id="cd00090">
    <property type="entry name" value="HTH_ARSR"/>
    <property type="match status" value="1"/>
</dbReference>
<dbReference type="InterPro" id="IPR011991">
    <property type="entry name" value="ArsR-like_HTH"/>
</dbReference>
<keyword evidence="6" id="KW-1185">Reference proteome</keyword>
<dbReference type="InterPro" id="IPR036390">
    <property type="entry name" value="WH_DNA-bd_sf"/>
</dbReference>
<proteinExistence type="predicted"/>
<evidence type="ECO:0000259" key="4">
    <source>
        <dbReference type="PROSITE" id="PS50987"/>
    </source>
</evidence>
<organism evidence="5 6">
    <name type="scientific">Moorella mulderi DSM 14980</name>
    <dbReference type="NCBI Taxonomy" id="1122241"/>
    <lineage>
        <taxon>Bacteria</taxon>
        <taxon>Bacillati</taxon>
        <taxon>Bacillota</taxon>
        <taxon>Clostridia</taxon>
        <taxon>Neomoorellales</taxon>
        <taxon>Neomoorellaceae</taxon>
        <taxon>Neomoorella</taxon>
    </lineage>
</organism>
<reference evidence="5 6" key="1">
    <citation type="submission" date="2016-02" db="EMBL/GenBank/DDBJ databases">
        <title>Genome sequence of Moorella mulderi DSM 14980.</title>
        <authorList>
            <person name="Poehlein A."/>
            <person name="Daniel R."/>
        </authorList>
    </citation>
    <scope>NUCLEOTIDE SEQUENCE [LARGE SCALE GENOMIC DNA]</scope>
    <source>
        <strain evidence="5 6">DSM 14980</strain>
    </source>
</reference>
<dbReference type="RefSeq" id="WP_062280239.1">
    <property type="nucleotide sequence ID" value="NZ_LTBC01000001.1"/>
</dbReference>
<evidence type="ECO:0000256" key="2">
    <source>
        <dbReference type="ARBA" id="ARBA00023125"/>
    </source>
</evidence>
<evidence type="ECO:0000313" key="6">
    <source>
        <dbReference type="Proteomes" id="UP000075670"/>
    </source>
</evidence>
<dbReference type="PRINTS" id="PR00778">
    <property type="entry name" value="HTHARSR"/>
</dbReference>
<accession>A0A151B0I8</accession>
<dbReference type="SUPFAM" id="SSF46785">
    <property type="entry name" value="Winged helix' DNA-binding domain"/>
    <property type="match status" value="1"/>
</dbReference>
<dbReference type="InterPro" id="IPR051011">
    <property type="entry name" value="Metal_resp_trans_reg"/>
</dbReference>
<dbReference type="GO" id="GO:0003700">
    <property type="term" value="F:DNA-binding transcription factor activity"/>
    <property type="evidence" value="ECO:0007669"/>
    <property type="project" value="InterPro"/>
</dbReference>
<keyword evidence="1" id="KW-0805">Transcription regulation</keyword>
<protein>
    <submittedName>
        <fullName evidence="5">Putative HTH-type transcriptional regulator</fullName>
    </submittedName>
</protein>
<dbReference type="PANTHER" id="PTHR43132:SF2">
    <property type="entry name" value="ARSENICAL RESISTANCE OPERON REPRESSOR ARSR-RELATED"/>
    <property type="match status" value="1"/>
</dbReference>
<keyword evidence="2" id="KW-0238">DNA-binding</keyword>
<comment type="caution">
    <text evidence="5">The sequence shown here is derived from an EMBL/GenBank/DDBJ whole genome shotgun (WGS) entry which is preliminary data.</text>
</comment>
<evidence type="ECO:0000313" key="5">
    <source>
        <dbReference type="EMBL" id="KYH33439.1"/>
    </source>
</evidence>
<dbReference type="EMBL" id="LTBC01000001">
    <property type="protein sequence ID" value="KYH33439.1"/>
    <property type="molecule type" value="Genomic_DNA"/>
</dbReference>
<name>A0A151B0I8_9FIRM</name>
<dbReference type="SMART" id="SM00418">
    <property type="entry name" value="HTH_ARSR"/>
    <property type="match status" value="1"/>
</dbReference>
<sequence length="114" mass="12974">MAERLYSLKAEFFKALAHPTRVRILEQLRQGEKCVCEFIEDLELEQPNISQHLAVLRKEDIVVSRKEGLKVLYRVKHPEIFQVLDLVGGILTQEIATTMAELQGLQGKVESKGS</sequence>
<dbReference type="InterPro" id="IPR001845">
    <property type="entry name" value="HTH_ArsR_DNA-bd_dom"/>
</dbReference>
<dbReference type="Proteomes" id="UP000075670">
    <property type="component" value="Unassembled WGS sequence"/>
</dbReference>
<feature type="domain" description="HTH arsR-type" evidence="4">
    <location>
        <begin position="1"/>
        <end position="95"/>
    </location>
</feature>
<dbReference type="NCBIfam" id="NF033788">
    <property type="entry name" value="HTH_metalloreg"/>
    <property type="match status" value="1"/>
</dbReference>
<dbReference type="AlphaFoldDB" id="A0A151B0I8"/>
<dbReference type="InterPro" id="IPR036388">
    <property type="entry name" value="WH-like_DNA-bd_sf"/>
</dbReference>